<accession>A0ABM9DCY7</accession>
<proteinExistence type="predicted"/>
<evidence type="ECO:0000256" key="1">
    <source>
        <dbReference type="SAM" id="MobiDB-lite"/>
    </source>
</evidence>
<keyword evidence="4" id="KW-1185">Reference proteome</keyword>
<organism evidence="3 4">
    <name type="scientific">Mesorhizobium ventifaucium</name>
    <dbReference type="NCBI Taxonomy" id="666020"/>
    <lineage>
        <taxon>Bacteria</taxon>
        <taxon>Pseudomonadati</taxon>
        <taxon>Pseudomonadota</taxon>
        <taxon>Alphaproteobacteria</taxon>
        <taxon>Hyphomicrobiales</taxon>
        <taxon>Phyllobacteriaceae</taxon>
        <taxon>Mesorhizobium</taxon>
    </lineage>
</organism>
<dbReference type="InterPro" id="IPR047647">
    <property type="entry name" value="ISAs1_transpos"/>
</dbReference>
<name>A0ABM9DCY7_9HYPH</name>
<evidence type="ECO:0000313" key="3">
    <source>
        <dbReference type="EMBL" id="CAH2394397.1"/>
    </source>
</evidence>
<dbReference type="InterPro" id="IPR002559">
    <property type="entry name" value="Transposase_11"/>
</dbReference>
<dbReference type="EMBL" id="CAKXZS010000001">
    <property type="protein sequence ID" value="CAH2394397.1"/>
    <property type="molecule type" value="Genomic_DNA"/>
</dbReference>
<dbReference type="PANTHER" id="PTHR30298">
    <property type="entry name" value="H REPEAT-ASSOCIATED PREDICTED TRANSPOSASE"/>
    <property type="match status" value="1"/>
</dbReference>
<dbReference type="Proteomes" id="UP001152604">
    <property type="component" value="Unassembled WGS sequence"/>
</dbReference>
<dbReference type="RefSeq" id="WP_254022821.1">
    <property type="nucleotide sequence ID" value="NZ_CAKXZS010000001.1"/>
</dbReference>
<comment type="caution">
    <text evidence="3">The sequence shown here is derived from an EMBL/GenBank/DDBJ whole genome shotgun (WGS) entry which is preliminary data.</text>
</comment>
<feature type="compositionally biased region" description="Polar residues" evidence="1">
    <location>
        <begin position="210"/>
        <end position="219"/>
    </location>
</feature>
<sequence length="234" mass="26074">MVSAFAARQRLVLGQVKVADKANEIVAIPRLLDMLAIEGAVVTIDAMGCQRAIARKVLDKKADYIFALKGNQGTLHEDVELFAAEQKASNFKDSTVSRARTVDGDHGRIETRDITVIHDIDWLQKNHRWPGLNSVVMVQSTRETGGKIERETRFYITSLVLIASLIGPLIRDHWATRTASIGCSIWSSEMTNVPANRSRSRKFHHIKTYGAQSHPSRTRQGLLATKTKGRSMGR</sequence>
<dbReference type="NCBIfam" id="NF033564">
    <property type="entry name" value="transpos_ISAs1"/>
    <property type="match status" value="1"/>
</dbReference>
<gene>
    <name evidence="3" type="ORF">MES4922_10310</name>
</gene>
<feature type="region of interest" description="Disordered" evidence="1">
    <location>
        <begin position="210"/>
        <end position="234"/>
    </location>
</feature>
<evidence type="ECO:0000259" key="2">
    <source>
        <dbReference type="Pfam" id="PF01609"/>
    </source>
</evidence>
<reference evidence="3" key="1">
    <citation type="submission" date="2022-03" db="EMBL/GenBank/DDBJ databases">
        <authorList>
            <person name="Brunel B."/>
        </authorList>
    </citation>
    <scope>NUCLEOTIDE SEQUENCE</scope>
    <source>
        <strain evidence="3">STM4922sample</strain>
    </source>
</reference>
<evidence type="ECO:0000313" key="4">
    <source>
        <dbReference type="Proteomes" id="UP001152604"/>
    </source>
</evidence>
<dbReference type="InterPro" id="IPR051698">
    <property type="entry name" value="Transposase_11-like"/>
</dbReference>
<protein>
    <recommendedName>
        <fullName evidence="2">Transposase IS4-like domain-containing protein</fullName>
    </recommendedName>
</protein>
<dbReference type="PANTHER" id="PTHR30298:SF0">
    <property type="entry name" value="PROTEIN YBFL-RELATED"/>
    <property type="match status" value="1"/>
</dbReference>
<feature type="domain" description="Transposase IS4-like" evidence="2">
    <location>
        <begin position="2"/>
        <end position="171"/>
    </location>
</feature>
<dbReference type="Pfam" id="PF01609">
    <property type="entry name" value="DDE_Tnp_1"/>
    <property type="match status" value="1"/>
</dbReference>